<evidence type="ECO:0000259" key="5">
    <source>
        <dbReference type="SMART" id="SM00881"/>
    </source>
</evidence>
<dbReference type="SUPFAM" id="SSF56059">
    <property type="entry name" value="Glutathione synthetase ATP-binding domain-like"/>
    <property type="match status" value="1"/>
</dbReference>
<evidence type="ECO:0000256" key="2">
    <source>
        <dbReference type="ARBA" id="ARBA00022598"/>
    </source>
</evidence>
<evidence type="ECO:0000256" key="1">
    <source>
        <dbReference type="ARBA" id="ARBA00022532"/>
    </source>
</evidence>
<evidence type="ECO:0000256" key="4">
    <source>
        <dbReference type="ARBA" id="ARBA00022840"/>
    </source>
</evidence>
<name>A0A6L8VMN2_9RHOB</name>
<dbReference type="OrthoDB" id="9807426at2"/>
<keyword evidence="7" id="KW-1185">Reference proteome</keyword>
<dbReference type="AlphaFoldDB" id="A0A6L8VMN2"/>
<evidence type="ECO:0000256" key="3">
    <source>
        <dbReference type="ARBA" id="ARBA00022741"/>
    </source>
</evidence>
<feature type="domain" description="CoA-binding" evidence="5">
    <location>
        <begin position="13"/>
        <end position="108"/>
    </location>
</feature>
<dbReference type="GO" id="GO:0006099">
    <property type="term" value="P:tricarboxylic acid cycle"/>
    <property type="evidence" value="ECO:0007669"/>
    <property type="project" value="UniProtKB-KW"/>
</dbReference>
<dbReference type="Gene3D" id="3.40.50.720">
    <property type="entry name" value="NAD(P)-binding Rossmann-like Domain"/>
    <property type="match status" value="1"/>
</dbReference>
<reference evidence="6 7" key="1">
    <citation type="submission" date="2020-01" db="EMBL/GenBank/DDBJ databases">
        <title>Frigidibacter albus SP32T (=CGMCC 1.13995T).</title>
        <authorList>
            <person name="Liao X."/>
        </authorList>
    </citation>
    <scope>NUCLEOTIDE SEQUENCE [LARGE SCALE GENOMIC DNA]</scope>
    <source>
        <strain evidence="6 7">SP32</strain>
    </source>
</reference>
<dbReference type="InterPro" id="IPR003781">
    <property type="entry name" value="CoA-bd"/>
</dbReference>
<gene>
    <name evidence="6" type="ORF">GS660_18315</name>
</gene>
<protein>
    <submittedName>
        <fullName evidence="6">CoA-binding protein</fullName>
    </submittedName>
</protein>
<evidence type="ECO:0000313" key="7">
    <source>
        <dbReference type="Proteomes" id="UP000477083"/>
    </source>
</evidence>
<keyword evidence="4" id="KW-0067">ATP-binding</keyword>
<dbReference type="InterPro" id="IPR016102">
    <property type="entry name" value="Succinyl-CoA_synth-like"/>
</dbReference>
<dbReference type="EMBL" id="WWNR01000015">
    <property type="protein sequence ID" value="MZQ91051.1"/>
    <property type="molecule type" value="Genomic_DNA"/>
</dbReference>
<evidence type="ECO:0000313" key="6">
    <source>
        <dbReference type="EMBL" id="MZQ91051.1"/>
    </source>
</evidence>
<comment type="caution">
    <text evidence="6">The sequence shown here is derived from an EMBL/GenBank/DDBJ whole genome shotgun (WGS) entry which is preliminary data.</text>
</comment>
<dbReference type="InterPro" id="IPR032875">
    <property type="entry name" value="Succ_CoA_lig_flav_dom"/>
</dbReference>
<proteinExistence type="predicted"/>
<dbReference type="PANTHER" id="PTHR43334">
    <property type="entry name" value="ACETATE--COA LIGASE [ADP-FORMING]"/>
    <property type="match status" value="1"/>
</dbReference>
<dbReference type="Gene3D" id="3.30.470.20">
    <property type="entry name" value="ATP-grasp fold, B domain"/>
    <property type="match status" value="1"/>
</dbReference>
<dbReference type="Pfam" id="PF13607">
    <property type="entry name" value="Succ_CoA_lig"/>
    <property type="match status" value="1"/>
</dbReference>
<dbReference type="InterPro" id="IPR036291">
    <property type="entry name" value="NAD(P)-bd_dom_sf"/>
</dbReference>
<sequence length="702" mass="72310">MIDLTSKDLLAALIAPRSVALIGASASEDKLTARPLTFLRRHGFAGQIFPVNPVRPTVMGLPAFATVGDIPAPVDHAYILLEAGPAVTALEECARAGVKVVSILADGFAEAGEAGRALQDRLAKIARDAGILLIGPNSTGVVATASGFSCTTNAAFRADRLEVGRLAVLSQSGSMIGTILSRGQARGTAFSTLISVGNEAAAGIGELGQLLLNDPGTDGFVLFLETIRDRAALTAFSEGAAALGKPVVAYMIGKSHEGQALSVSHTGALTGSARAVSTFLRDIGIREVEQFETLIDAPRVLSRLRPGAGRPRAVTVVSTTGGGGAMVVDQISARGVPIAGCSAAARADLTAQGMALGHGKLVDVTLAGTNYATMKKVVSTLLADLETGVLLVAIGSSARFNPDLAVRPIVDALAEAGPEAAPLLAFPLPDAPESLALLEAGGIPTFRNVETCAETVALLLDPPRARACTAAPLPDDIAALIAAAAPGVMNEVDSGAVFAALGAARPAQIVLTPAQALPDDLPFDFPVVAKIISADLPHKTEAGAIRINIPDRAALQKAIAQMQVAAEAHHPGYRQDGVLVQQMRRGLGEALIGITRDALVGPVITVGMGGVMTEIYRDTAVRCAPVSLETAREMLTEVKGFALFRGFRGKPLGDLEALAQTVTALSRLALCDLVEEAETNPILIEENGVVLLDALILRGADR</sequence>
<organism evidence="6 7">
    <name type="scientific">Frigidibacter albus</name>
    <dbReference type="NCBI Taxonomy" id="1465486"/>
    <lineage>
        <taxon>Bacteria</taxon>
        <taxon>Pseudomonadati</taxon>
        <taxon>Pseudomonadota</taxon>
        <taxon>Alphaproteobacteria</taxon>
        <taxon>Rhodobacterales</taxon>
        <taxon>Paracoccaceae</taxon>
        <taxon>Frigidibacter</taxon>
    </lineage>
</organism>
<dbReference type="Pfam" id="PF13380">
    <property type="entry name" value="CoA_binding_2"/>
    <property type="match status" value="1"/>
</dbReference>
<dbReference type="SUPFAM" id="SSF52210">
    <property type="entry name" value="Succinyl-CoA synthetase domains"/>
    <property type="match status" value="2"/>
</dbReference>
<dbReference type="RefSeq" id="WP_161348437.1">
    <property type="nucleotide sequence ID" value="NZ_BMGW01000015.1"/>
</dbReference>
<keyword evidence="1" id="KW-0816">Tricarboxylic acid cycle</keyword>
<dbReference type="Proteomes" id="UP000477083">
    <property type="component" value="Unassembled WGS sequence"/>
</dbReference>
<dbReference type="SMART" id="SM00881">
    <property type="entry name" value="CoA_binding"/>
    <property type="match status" value="1"/>
</dbReference>
<dbReference type="GO" id="GO:0016874">
    <property type="term" value="F:ligase activity"/>
    <property type="evidence" value="ECO:0007669"/>
    <property type="project" value="UniProtKB-KW"/>
</dbReference>
<dbReference type="GO" id="GO:0005524">
    <property type="term" value="F:ATP binding"/>
    <property type="evidence" value="ECO:0007669"/>
    <property type="project" value="UniProtKB-KW"/>
</dbReference>
<accession>A0A6L8VMN2</accession>
<dbReference type="InterPro" id="IPR013815">
    <property type="entry name" value="ATP_grasp_subdomain_1"/>
</dbReference>
<dbReference type="Gene3D" id="3.40.50.261">
    <property type="entry name" value="Succinyl-CoA synthetase domains"/>
    <property type="match status" value="2"/>
</dbReference>
<keyword evidence="2" id="KW-0436">Ligase</keyword>
<dbReference type="InterPro" id="IPR051538">
    <property type="entry name" value="Acyl-CoA_Synth/Transferase"/>
</dbReference>
<keyword evidence="3" id="KW-0547">Nucleotide-binding</keyword>
<dbReference type="SUPFAM" id="SSF51735">
    <property type="entry name" value="NAD(P)-binding Rossmann-fold domains"/>
    <property type="match status" value="1"/>
</dbReference>
<dbReference type="Gene3D" id="3.30.1490.20">
    <property type="entry name" value="ATP-grasp fold, A domain"/>
    <property type="match status" value="1"/>
</dbReference>
<dbReference type="PANTHER" id="PTHR43334:SF1">
    <property type="entry name" value="3-HYDROXYPROPIONATE--COA LIGASE [ADP-FORMING]"/>
    <property type="match status" value="1"/>
</dbReference>
<dbReference type="Pfam" id="PF13549">
    <property type="entry name" value="ATP-grasp_5"/>
    <property type="match status" value="1"/>
</dbReference>